<comment type="subcellular location">
    <subcellularLocation>
        <location evidence="1">Nucleus</location>
    </subcellularLocation>
</comment>
<dbReference type="PANTHER" id="PTHR19303">
    <property type="entry name" value="TRANSPOSON"/>
    <property type="match status" value="1"/>
</dbReference>
<protein>
    <submittedName>
        <fullName evidence="6">Uncharacterized protein LOC115880193</fullName>
    </submittedName>
</protein>
<dbReference type="SUPFAM" id="SSF46689">
    <property type="entry name" value="Homeodomain-like"/>
    <property type="match status" value="1"/>
</dbReference>
<dbReference type="GeneID" id="115880193"/>
<dbReference type="Pfam" id="PF03184">
    <property type="entry name" value="DDE_1"/>
    <property type="match status" value="1"/>
</dbReference>
<dbReference type="GO" id="GO:0003677">
    <property type="term" value="F:DNA binding"/>
    <property type="evidence" value="ECO:0007669"/>
    <property type="project" value="InterPro"/>
</dbReference>
<reference evidence="6" key="1">
    <citation type="submission" date="2025-08" db="UniProtKB">
        <authorList>
            <consortium name="RefSeq"/>
        </authorList>
    </citation>
    <scope>IDENTIFICATION</scope>
    <source>
        <tissue evidence="6">Gonads</tissue>
    </source>
</reference>
<dbReference type="Pfam" id="PF05225">
    <property type="entry name" value="HTH_psq"/>
    <property type="match status" value="1"/>
</dbReference>
<evidence type="ECO:0000313" key="5">
    <source>
        <dbReference type="Proteomes" id="UP000504635"/>
    </source>
</evidence>
<dbReference type="InParanoid" id="A0A6J2XQ41"/>
<feature type="compositionally biased region" description="Basic residues" evidence="2">
    <location>
        <begin position="391"/>
        <end position="400"/>
    </location>
</feature>
<dbReference type="InterPro" id="IPR004875">
    <property type="entry name" value="DDE_SF_endonuclease_dom"/>
</dbReference>
<name>A0A6J2XQ41_SITOR</name>
<dbReference type="Gene3D" id="3.30.420.10">
    <property type="entry name" value="Ribonuclease H-like superfamily/Ribonuclease H"/>
    <property type="match status" value="1"/>
</dbReference>
<evidence type="ECO:0000313" key="6">
    <source>
        <dbReference type="RefSeq" id="XP_030753191.1"/>
    </source>
</evidence>
<proteinExistence type="predicted"/>
<dbReference type="InterPro" id="IPR036397">
    <property type="entry name" value="RNaseH_sf"/>
</dbReference>
<evidence type="ECO:0000259" key="4">
    <source>
        <dbReference type="Pfam" id="PF05225"/>
    </source>
</evidence>
<organism evidence="5 6">
    <name type="scientific">Sitophilus oryzae</name>
    <name type="common">Rice weevil</name>
    <name type="synonym">Curculio oryzae</name>
    <dbReference type="NCBI Taxonomy" id="7048"/>
    <lineage>
        <taxon>Eukaryota</taxon>
        <taxon>Metazoa</taxon>
        <taxon>Ecdysozoa</taxon>
        <taxon>Arthropoda</taxon>
        <taxon>Hexapoda</taxon>
        <taxon>Insecta</taxon>
        <taxon>Pterygota</taxon>
        <taxon>Neoptera</taxon>
        <taxon>Endopterygota</taxon>
        <taxon>Coleoptera</taxon>
        <taxon>Polyphaga</taxon>
        <taxon>Cucujiformia</taxon>
        <taxon>Curculionidae</taxon>
        <taxon>Dryophthorinae</taxon>
        <taxon>Sitophilus</taxon>
    </lineage>
</organism>
<keyword evidence="5" id="KW-1185">Reference proteome</keyword>
<dbReference type="InterPro" id="IPR009057">
    <property type="entry name" value="Homeodomain-like_sf"/>
</dbReference>
<feature type="region of interest" description="Disordered" evidence="2">
    <location>
        <begin position="353"/>
        <end position="408"/>
    </location>
</feature>
<feature type="compositionally biased region" description="Polar residues" evidence="2">
    <location>
        <begin position="380"/>
        <end position="390"/>
    </location>
</feature>
<sequence length="486" mass="54515">MVRKYVRKSSRASYSEEDMSKAIDEVQSKTLGLRKAAEKYGIAVATLQKRVKKNQFVVVNIGLRRLAFEFAEANHIDHQFNKEKRIAGKQWAQNFISRVGGLSIRTPEATSMSRISDFSRAKVQRFFDLLQEAQLKYQFKPDSIFNLDETGVTVVQNPKNNNSAKGKKAILIYKRVRLNPHLLTGAIPGTIGIPSPTGWIDTDIYFKVAEHFIKSVRASKDNPTLLIVDGHSSHKSVKAVNLCREHGIVVITLPPHCTNRLQPLDLTVFGPFKSYLNSEMDIWMTNHPGERITEYDMGPLIGNAFRRAATPNNICSGFKTSDIFPYNPNVFSDDDYAAADAVNAGLKEVLGDKNMNNEEAKDKKSVDSDIEGDIKKLESPNVSVSELNPKSKQKASKKTTNRVQQKSEVITTTPYKESLEEKENKIVDSKKVLRVKRNICDEEPGVSGIKTKKKVVKKQKRNKEDDNFIVNAFIAEVNSATLPKTG</sequence>
<dbReference type="KEGG" id="soy:115880193"/>
<dbReference type="Gene3D" id="1.10.10.60">
    <property type="entry name" value="Homeodomain-like"/>
    <property type="match status" value="1"/>
</dbReference>
<gene>
    <name evidence="6" type="primary">LOC115880193</name>
</gene>
<evidence type="ECO:0000259" key="3">
    <source>
        <dbReference type="Pfam" id="PF03184"/>
    </source>
</evidence>
<dbReference type="PANTHER" id="PTHR19303:SF74">
    <property type="entry name" value="POGO TRANSPOSABLE ELEMENT WITH KRAB DOMAIN"/>
    <property type="match status" value="1"/>
</dbReference>
<dbReference type="InterPro" id="IPR007889">
    <property type="entry name" value="HTH_Psq"/>
</dbReference>
<dbReference type="InterPro" id="IPR050863">
    <property type="entry name" value="CenT-Element_Derived"/>
</dbReference>
<dbReference type="AlphaFoldDB" id="A0A6J2XQ41"/>
<evidence type="ECO:0000256" key="1">
    <source>
        <dbReference type="ARBA" id="ARBA00004123"/>
    </source>
</evidence>
<dbReference type="RefSeq" id="XP_030753191.1">
    <property type="nucleotide sequence ID" value="XM_030897331.1"/>
</dbReference>
<evidence type="ECO:0000256" key="2">
    <source>
        <dbReference type="SAM" id="MobiDB-lite"/>
    </source>
</evidence>
<feature type="domain" description="DDE-1" evidence="3">
    <location>
        <begin position="197"/>
        <end position="287"/>
    </location>
</feature>
<feature type="domain" description="HTH psq-type" evidence="4">
    <location>
        <begin position="15"/>
        <end position="53"/>
    </location>
</feature>
<dbReference type="GO" id="GO:0005634">
    <property type="term" value="C:nucleus"/>
    <property type="evidence" value="ECO:0007669"/>
    <property type="project" value="UniProtKB-SubCell"/>
</dbReference>
<dbReference type="Proteomes" id="UP000504635">
    <property type="component" value="Unplaced"/>
</dbReference>
<accession>A0A6J2XQ41</accession>
<dbReference type="OrthoDB" id="6746244at2759"/>
<feature type="compositionally biased region" description="Basic and acidic residues" evidence="2">
    <location>
        <begin position="353"/>
        <end position="378"/>
    </location>
</feature>